<reference evidence="1 2" key="1">
    <citation type="submission" date="2020-08" db="EMBL/GenBank/DDBJ databases">
        <title>Genemic of Streptomyces polyaspartic.</title>
        <authorList>
            <person name="Liu W."/>
        </authorList>
    </citation>
    <scope>NUCLEOTIDE SEQUENCE [LARGE SCALE GENOMIC DNA]</scope>
    <source>
        <strain evidence="1 2">TRM66268-LWL</strain>
    </source>
</reference>
<keyword evidence="2" id="KW-1185">Reference proteome</keyword>
<dbReference type="RefSeq" id="WP_187812700.1">
    <property type="nucleotide sequence ID" value="NZ_JACTVJ010000004.1"/>
</dbReference>
<evidence type="ECO:0000313" key="1">
    <source>
        <dbReference type="EMBL" id="MBC9712229.1"/>
    </source>
</evidence>
<name>A0ABR7SB44_9ACTN</name>
<protein>
    <submittedName>
        <fullName evidence="1">Uncharacterized protein</fullName>
    </submittedName>
</protein>
<dbReference type="EMBL" id="JACTVJ010000004">
    <property type="protein sequence ID" value="MBC9712229.1"/>
    <property type="molecule type" value="Genomic_DNA"/>
</dbReference>
<accession>A0ABR7SB44</accession>
<organism evidence="1 2">
    <name type="scientific">Streptomyces polyasparticus</name>
    <dbReference type="NCBI Taxonomy" id="2767826"/>
    <lineage>
        <taxon>Bacteria</taxon>
        <taxon>Bacillati</taxon>
        <taxon>Actinomycetota</taxon>
        <taxon>Actinomycetes</taxon>
        <taxon>Kitasatosporales</taxon>
        <taxon>Streptomycetaceae</taxon>
        <taxon>Streptomyces</taxon>
    </lineage>
</organism>
<dbReference type="Proteomes" id="UP000642284">
    <property type="component" value="Unassembled WGS sequence"/>
</dbReference>
<sequence length="59" mass="6698">MTATTDARQGEYVTYAPKGEKCAKCKQGFGPLERVWRLTVERQSGAPAFGPYQHYEKCR</sequence>
<comment type="caution">
    <text evidence="1">The sequence shown here is derived from an EMBL/GenBank/DDBJ whole genome shotgun (WGS) entry which is preliminary data.</text>
</comment>
<evidence type="ECO:0000313" key="2">
    <source>
        <dbReference type="Proteomes" id="UP000642284"/>
    </source>
</evidence>
<gene>
    <name evidence="1" type="ORF">H9Y04_06540</name>
</gene>
<proteinExistence type="predicted"/>